<dbReference type="GO" id="GO:0004341">
    <property type="term" value="F:gluconolactonase activity"/>
    <property type="evidence" value="ECO:0007669"/>
    <property type="project" value="TreeGrafter"/>
</dbReference>
<accession>D6RJQ2</accession>
<dbReference type="Proteomes" id="UP000001861">
    <property type="component" value="Unassembled WGS sequence"/>
</dbReference>
<dbReference type="Gene3D" id="2.120.10.30">
    <property type="entry name" value="TolB, C-terminal domain"/>
    <property type="match status" value="1"/>
</dbReference>
<dbReference type="RefSeq" id="XP_002912125.1">
    <property type="nucleotide sequence ID" value="XM_002912079.1"/>
</dbReference>
<feature type="domain" description="SMP-30/Gluconolactonase/LRE-like region" evidence="4">
    <location>
        <begin position="20"/>
        <end position="268"/>
    </location>
</feature>
<comment type="similarity">
    <text evidence="1">Belongs to the SMP-30/CGR1 family.</text>
</comment>
<gene>
    <name evidence="5" type="ORF">CC1G_13657</name>
</gene>
<dbReference type="OMA" id="LWRCRAD"/>
<dbReference type="InterPro" id="IPR013658">
    <property type="entry name" value="SGL"/>
</dbReference>
<dbReference type="KEGG" id="cci:CC1G_13657"/>
<dbReference type="PANTHER" id="PTHR10907:SF47">
    <property type="entry name" value="REGUCALCIN"/>
    <property type="match status" value="1"/>
</dbReference>
<feature type="binding site" evidence="3">
    <location>
        <position position="22"/>
    </location>
    <ligand>
        <name>a divalent metal cation</name>
        <dbReference type="ChEBI" id="CHEBI:60240"/>
    </ligand>
</feature>
<dbReference type="SUPFAM" id="SSF63829">
    <property type="entry name" value="Calcium-dependent phosphotriesterase"/>
    <property type="match status" value="1"/>
</dbReference>
<evidence type="ECO:0000313" key="5">
    <source>
        <dbReference type="EMBL" id="EFI28631.1"/>
    </source>
</evidence>
<dbReference type="GO" id="GO:0005509">
    <property type="term" value="F:calcium ion binding"/>
    <property type="evidence" value="ECO:0007669"/>
    <property type="project" value="TreeGrafter"/>
</dbReference>
<dbReference type="STRING" id="240176.D6RJQ2"/>
<feature type="binding site" evidence="3">
    <location>
        <position position="156"/>
    </location>
    <ligand>
        <name>a divalent metal cation</name>
        <dbReference type="ChEBI" id="CHEBI:60240"/>
    </ligand>
</feature>
<feature type="binding site" evidence="3">
    <location>
        <position position="107"/>
    </location>
    <ligand>
        <name>substrate</name>
    </ligand>
</feature>
<dbReference type="InterPro" id="IPR011042">
    <property type="entry name" value="6-blade_b-propeller_TolB-like"/>
</dbReference>
<protein>
    <submittedName>
        <fullName evidence="5">Regucalcin</fullName>
    </submittedName>
</protein>
<dbReference type="Pfam" id="PF08450">
    <property type="entry name" value="SGL"/>
    <property type="match status" value="1"/>
</dbReference>
<dbReference type="AlphaFoldDB" id="D6RJQ2"/>
<dbReference type="OrthoDB" id="423498at2759"/>
<evidence type="ECO:0000313" key="6">
    <source>
        <dbReference type="Proteomes" id="UP000001861"/>
    </source>
</evidence>
<evidence type="ECO:0000256" key="1">
    <source>
        <dbReference type="ARBA" id="ARBA00008853"/>
    </source>
</evidence>
<dbReference type="HOGENOM" id="CLU_036110_3_2_1"/>
<comment type="caution">
    <text evidence="5">The sequence shown here is derived from an EMBL/GenBank/DDBJ whole genome shotgun (WGS) entry which is preliminary data.</text>
</comment>
<keyword evidence="3" id="KW-0479">Metal-binding</keyword>
<feature type="binding site" evidence="3">
    <location>
        <position position="208"/>
    </location>
    <ligand>
        <name>a divalent metal cation</name>
        <dbReference type="ChEBI" id="CHEBI:60240"/>
    </ligand>
</feature>
<keyword evidence="3" id="KW-0862">Zinc</keyword>
<name>D6RJQ2_COPC7</name>
<dbReference type="VEuPathDB" id="FungiDB:CC1G_13657"/>
<keyword evidence="6" id="KW-1185">Reference proteome</keyword>
<comment type="cofactor">
    <cofactor evidence="3">
        <name>Zn(2+)</name>
        <dbReference type="ChEBI" id="CHEBI:29105"/>
    </cofactor>
    <text evidence="3">Binds 1 divalent metal cation per subunit.</text>
</comment>
<evidence type="ECO:0000256" key="2">
    <source>
        <dbReference type="PIRSR" id="PIRSR605511-1"/>
    </source>
</evidence>
<dbReference type="InterPro" id="IPR005511">
    <property type="entry name" value="SMP-30"/>
</dbReference>
<dbReference type="PRINTS" id="PR01790">
    <property type="entry name" value="SMP30FAMILY"/>
</dbReference>
<sequence>MTTQDTLFVDEPWLKVGCTLGEGPLYDASTSTLHFVDITEKKVFHVELSSGEMEVETFDEPVSCLVLRRGGRGLACAAAQGFALLEGGSTLRYLAKPLSESERPYTRFNDGGCDSQGRFFAGTITSPEHNVPGRLYRYDPSDRSCEMVDSPFTDCNGLDWSADGKTMYFTDSLVNKIFAYDYDSGQLSNRRVHIDAVAKGFAPDTFCDGLCVDEEGFIWSARWGGSKIVRFALDGRVDFEIVFRTALNITSCCFGGENYDQLFVTSAHCGAIGGDATRQAEYPDSGHVFRIDFAGRFKGLKKHQFAG</sequence>
<dbReference type="GO" id="GO:0019853">
    <property type="term" value="P:L-ascorbic acid biosynthetic process"/>
    <property type="evidence" value="ECO:0007669"/>
    <property type="project" value="TreeGrafter"/>
</dbReference>
<dbReference type="PANTHER" id="PTHR10907">
    <property type="entry name" value="REGUCALCIN"/>
    <property type="match status" value="1"/>
</dbReference>
<evidence type="ECO:0000256" key="3">
    <source>
        <dbReference type="PIRSR" id="PIRSR605511-2"/>
    </source>
</evidence>
<feature type="binding site" evidence="3">
    <location>
        <position position="109"/>
    </location>
    <ligand>
        <name>substrate</name>
    </ligand>
</feature>
<reference evidence="5 6" key="1">
    <citation type="journal article" date="2010" name="Proc. Natl. Acad. Sci. U.S.A.">
        <title>Insights into evolution of multicellular fungi from the assembled chromosomes of the mushroom Coprinopsis cinerea (Coprinus cinereus).</title>
        <authorList>
            <person name="Stajich J.E."/>
            <person name="Wilke S.K."/>
            <person name="Ahren D."/>
            <person name="Au C.H."/>
            <person name="Birren B.W."/>
            <person name="Borodovsky M."/>
            <person name="Burns C."/>
            <person name="Canback B."/>
            <person name="Casselton L.A."/>
            <person name="Cheng C.K."/>
            <person name="Deng J."/>
            <person name="Dietrich F.S."/>
            <person name="Fargo D.C."/>
            <person name="Farman M.L."/>
            <person name="Gathman A.C."/>
            <person name="Goldberg J."/>
            <person name="Guigo R."/>
            <person name="Hoegger P.J."/>
            <person name="Hooker J.B."/>
            <person name="Huggins A."/>
            <person name="James T.Y."/>
            <person name="Kamada T."/>
            <person name="Kilaru S."/>
            <person name="Kodira C."/>
            <person name="Kues U."/>
            <person name="Kupfer D."/>
            <person name="Kwan H.S."/>
            <person name="Lomsadze A."/>
            <person name="Li W."/>
            <person name="Lilly W.W."/>
            <person name="Ma L.J."/>
            <person name="Mackey A.J."/>
            <person name="Manning G."/>
            <person name="Martin F."/>
            <person name="Muraguchi H."/>
            <person name="Natvig D.O."/>
            <person name="Palmerini H."/>
            <person name="Ramesh M.A."/>
            <person name="Rehmeyer C.J."/>
            <person name="Roe B.A."/>
            <person name="Shenoy N."/>
            <person name="Stanke M."/>
            <person name="Ter-Hovhannisyan V."/>
            <person name="Tunlid A."/>
            <person name="Velagapudi R."/>
            <person name="Vision T.J."/>
            <person name="Zeng Q."/>
            <person name="Zolan M.E."/>
            <person name="Pukkila P.J."/>
        </authorList>
    </citation>
    <scope>NUCLEOTIDE SEQUENCE [LARGE SCALE GENOMIC DNA]</scope>
    <source>
        <strain evidence="6">Okayama-7 / 130 / ATCC MYA-4618 / FGSC 9003</strain>
    </source>
</reference>
<feature type="active site" description="Proton donor/acceptor" evidence="2">
    <location>
        <position position="208"/>
    </location>
</feature>
<dbReference type="GeneID" id="6013608"/>
<proteinExistence type="inferred from homology"/>
<dbReference type="EMBL" id="AACS02000001">
    <property type="protein sequence ID" value="EFI28631.1"/>
    <property type="molecule type" value="Genomic_DNA"/>
</dbReference>
<evidence type="ECO:0000259" key="4">
    <source>
        <dbReference type="Pfam" id="PF08450"/>
    </source>
</evidence>
<organism evidence="5 6">
    <name type="scientific">Coprinopsis cinerea (strain Okayama-7 / 130 / ATCC MYA-4618 / FGSC 9003)</name>
    <name type="common">Inky cap fungus</name>
    <name type="synonym">Hormographiella aspergillata</name>
    <dbReference type="NCBI Taxonomy" id="240176"/>
    <lineage>
        <taxon>Eukaryota</taxon>
        <taxon>Fungi</taxon>
        <taxon>Dikarya</taxon>
        <taxon>Basidiomycota</taxon>
        <taxon>Agaricomycotina</taxon>
        <taxon>Agaricomycetes</taxon>
        <taxon>Agaricomycetidae</taxon>
        <taxon>Agaricales</taxon>
        <taxon>Agaricineae</taxon>
        <taxon>Psathyrellaceae</taxon>
        <taxon>Coprinopsis</taxon>
    </lineage>
</organism>
<dbReference type="InParanoid" id="D6RJQ2"/>
<dbReference type="eggNOG" id="KOG4499">
    <property type="taxonomic scope" value="Eukaryota"/>
</dbReference>